<keyword evidence="2" id="KW-1003">Cell membrane</keyword>
<evidence type="ECO:0000259" key="9">
    <source>
        <dbReference type="Pfam" id="PF24061"/>
    </source>
</evidence>
<feature type="transmembrane region" description="Helical" evidence="8">
    <location>
        <begin position="383"/>
        <end position="407"/>
    </location>
</feature>
<dbReference type="InterPro" id="IPR052192">
    <property type="entry name" value="Insect_Ionotropic_Sensory_Rcpt"/>
</dbReference>
<evidence type="ECO:0000256" key="3">
    <source>
        <dbReference type="ARBA" id="ARBA00022692"/>
    </source>
</evidence>
<evidence type="ECO:0000256" key="7">
    <source>
        <dbReference type="ARBA" id="ARBA00023180"/>
    </source>
</evidence>
<dbReference type="PANTHER" id="PTHR42643:SF30">
    <property type="entry name" value="IONOTROPIC RECEPTOR 40A-RELATED"/>
    <property type="match status" value="1"/>
</dbReference>
<sequence length="604" mass="70738">MNYTLFAKDPEHLVKVPQSEEIDNFVAIALRFLIQNVLLKLGDSVFLTISTTSPATELWFKDVLAKLFASWGYMAIQIVLHNSKRQDVVVPGRRFCNMIMVDSFENLQRTNISQHNSQYDTQEYYIIFLQIRDAQMPEERAKILQYCLDNYWLHCNVMIQNAKGEVLIYTYFPFQEDACFSSDPVLINQFDGVRFVNDVMFPIKVQNLYGCPIRMNLWEIPPFILFPDNTTEIYTGLEMIILKTLSKHLNFTIDEDSLAERRDLGDDRMEPFKVLQRRETNITAGFFRRTPERDDLATSTYVTFSVPLAAVVVRRESGHESLNVLIFPFDMPTWVLLIISSLILIIINYFRQKNVRSASTWQIIESLLGLPSVRIPERLSPRVTFIIWMLSTFVLRLVYQSILFFVYRTQFYRQPPTTVIDFAVSGYRAVCTQPTAPLLTYIPQFMDNSLPLIVLNTTDEMAPLRYIDKNSHENLVAITVRDFVFYYVHTELTRGQVFILMRMSLNDQKITFYVPKHSYLAERLENCILGYHQMGFMELWRKLTFESFRVSRSSYSTKYEAALLVNLRQIMSFIWLVVFLQSASIVIFVLELLSKKFDFLKKLF</sequence>
<reference evidence="11" key="1">
    <citation type="submission" date="2025-08" db="UniProtKB">
        <authorList>
            <consortium name="RefSeq"/>
        </authorList>
    </citation>
    <scope>IDENTIFICATION</scope>
    <source>
        <strain evidence="11">Aabys</strain>
        <tissue evidence="11">Whole body</tissue>
    </source>
</reference>
<organism evidence="10 11">
    <name type="scientific">Musca domestica</name>
    <name type="common">House fly</name>
    <dbReference type="NCBI Taxonomy" id="7370"/>
    <lineage>
        <taxon>Eukaryota</taxon>
        <taxon>Metazoa</taxon>
        <taxon>Ecdysozoa</taxon>
        <taxon>Arthropoda</taxon>
        <taxon>Hexapoda</taxon>
        <taxon>Insecta</taxon>
        <taxon>Pterygota</taxon>
        <taxon>Neoptera</taxon>
        <taxon>Endopterygota</taxon>
        <taxon>Diptera</taxon>
        <taxon>Brachycera</taxon>
        <taxon>Muscomorpha</taxon>
        <taxon>Muscoidea</taxon>
        <taxon>Muscidae</taxon>
        <taxon>Musca</taxon>
    </lineage>
</organism>
<dbReference type="PANTHER" id="PTHR42643">
    <property type="entry name" value="IONOTROPIC RECEPTOR 20A-RELATED"/>
    <property type="match status" value="1"/>
</dbReference>
<gene>
    <name evidence="11" type="primary">LOC101895027</name>
</gene>
<dbReference type="Proteomes" id="UP001652621">
    <property type="component" value="Unplaced"/>
</dbReference>
<dbReference type="RefSeq" id="XP_058978068.1">
    <property type="nucleotide sequence ID" value="XM_059122085.1"/>
</dbReference>
<keyword evidence="7" id="KW-0325">Glycoprotein</keyword>
<accession>A0ABM3UX13</accession>
<evidence type="ECO:0000313" key="10">
    <source>
        <dbReference type="Proteomes" id="UP001652621"/>
    </source>
</evidence>
<evidence type="ECO:0000256" key="6">
    <source>
        <dbReference type="ARBA" id="ARBA00023170"/>
    </source>
</evidence>
<dbReference type="Pfam" id="PF24061">
    <property type="entry name" value="LBD_receptor"/>
    <property type="match status" value="1"/>
</dbReference>
<dbReference type="InterPro" id="IPR056198">
    <property type="entry name" value="LBD_receptor"/>
</dbReference>
<name>A0ABM3UX13_MUSDO</name>
<dbReference type="SUPFAM" id="SSF53850">
    <property type="entry name" value="Periplasmic binding protein-like II"/>
    <property type="match status" value="1"/>
</dbReference>
<evidence type="ECO:0000256" key="8">
    <source>
        <dbReference type="SAM" id="Phobius"/>
    </source>
</evidence>
<evidence type="ECO:0000256" key="5">
    <source>
        <dbReference type="ARBA" id="ARBA00023136"/>
    </source>
</evidence>
<keyword evidence="3 8" id="KW-0812">Transmembrane</keyword>
<keyword evidence="4 8" id="KW-1133">Transmembrane helix</keyword>
<comment type="subcellular location">
    <subcellularLocation>
        <location evidence="1">Cell membrane</location>
        <topology evidence="1">Multi-pass membrane protein</topology>
    </subcellularLocation>
</comment>
<keyword evidence="10" id="KW-1185">Reference proteome</keyword>
<evidence type="ECO:0000256" key="1">
    <source>
        <dbReference type="ARBA" id="ARBA00004651"/>
    </source>
</evidence>
<protein>
    <submittedName>
        <fullName evidence="11">Uncharacterized protein LOC101895027</fullName>
    </submittedName>
</protein>
<keyword evidence="5 8" id="KW-0472">Membrane</keyword>
<feature type="domain" description="Putative ionotropic receptor ligand binding" evidence="9">
    <location>
        <begin position="17"/>
        <end position="207"/>
    </location>
</feature>
<feature type="transmembrane region" description="Helical" evidence="8">
    <location>
        <begin position="573"/>
        <end position="593"/>
    </location>
</feature>
<proteinExistence type="predicted"/>
<evidence type="ECO:0000256" key="4">
    <source>
        <dbReference type="ARBA" id="ARBA00022989"/>
    </source>
</evidence>
<evidence type="ECO:0000313" key="11">
    <source>
        <dbReference type="RefSeq" id="XP_058978068.1"/>
    </source>
</evidence>
<keyword evidence="6" id="KW-0675">Receptor</keyword>
<dbReference type="GeneID" id="101895027"/>
<evidence type="ECO:0000256" key="2">
    <source>
        <dbReference type="ARBA" id="ARBA00022475"/>
    </source>
</evidence>
<feature type="transmembrane region" description="Helical" evidence="8">
    <location>
        <begin position="333"/>
        <end position="350"/>
    </location>
</feature>